<dbReference type="AlphaFoldDB" id="A0A383CH72"/>
<dbReference type="InterPro" id="IPR035994">
    <property type="entry name" value="Nucleoside_phosphorylase_sf"/>
</dbReference>
<evidence type="ECO:0000256" key="1">
    <source>
        <dbReference type="ARBA" id="ARBA00022676"/>
    </source>
</evidence>
<dbReference type="GO" id="GO:0019509">
    <property type="term" value="P:L-methionine salvage from methylthioadenosine"/>
    <property type="evidence" value="ECO:0007669"/>
    <property type="project" value="TreeGrafter"/>
</dbReference>
<evidence type="ECO:0000259" key="3">
    <source>
        <dbReference type="Pfam" id="PF01048"/>
    </source>
</evidence>
<dbReference type="InterPro" id="IPR000845">
    <property type="entry name" value="Nucleoside_phosphorylase_d"/>
</dbReference>
<dbReference type="PANTHER" id="PTHR42679">
    <property type="entry name" value="S-METHYL-5'-THIOADENOSINE PHOSPHORYLASE"/>
    <property type="match status" value="1"/>
</dbReference>
<dbReference type="EMBL" id="UINC01208830">
    <property type="protein sequence ID" value="SVE31572.1"/>
    <property type="molecule type" value="Genomic_DNA"/>
</dbReference>
<accession>A0A383CH72</accession>
<keyword evidence="1" id="KW-0328">Glycosyltransferase</keyword>
<sequence length="159" mass="18361">LREKIKPGDIVFPDQFIDHTKRRLSTFFDGNEIVHTPMDEPFSNNLINLLENIAAELDIRHHSRKTIITIEGPRFSSKSESHMFRSWGADVVNMSTCPEVILAKELNIDYGALAMATDYDCWKDNEEPVSWEMIEQTMKKNSRNVIKILLNAISRIKNL</sequence>
<name>A0A383CH72_9ZZZZ</name>
<keyword evidence="2" id="KW-0808">Transferase</keyword>
<organism evidence="4">
    <name type="scientific">marine metagenome</name>
    <dbReference type="NCBI Taxonomy" id="408172"/>
    <lineage>
        <taxon>unclassified sequences</taxon>
        <taxon>metagenomes</taxon>
        <taxon>ecological metagenomes</taxon>
    </lineage>
</organism>
<dbReference type="GO" id="GO:0017061">
    <property type="term" value="F:S-methyl-5-thioadenosine phosphorylase activity"/>
    <property type="evidence" value="ECO:0007669"/>
    <property type="project" value="InterPro"/>
</dbReference>
<dbReference type="GO" id="GO:0005829">
    <property type="term" value="C:cytosol"/>
    <property type="evidence" value="ECO:0007669"/>
    <property type="project" value="TreeGrafter"/>
</dbReference>
<dbReference type="InterPro" id="IPR010044">
    <property type="entry name" value="MTAP"/>
</dbReference>
<evidence type="ECO:0000256" key="2">
    <source>
        <dbReference type="ARBA" id="ARBA00022679"/>
    </source>
</evidence>
<dbReference type="SUPFAM" id="SSF53167">
    <property type="entry name" value="Purine and uridine phosphorylases"/>
    <property type="match status" value="1"/>
</dbReference>
<proteinExistence type="predicted"/>
<dbReference type="Gene3D" id="3.40.50.1580">
    <property type="entry name" value="Nucleoside phosphorylase domain"/>
    <property type="match status" value="1"/>
</dbReference>
<feature type="domain" description="Nucleoside phosphorylase" evidence="3">
    <location>
        <begin position="1"/>
        <end position="153"/>
    </location>
</feature>
<dbReference type="PANTHER" id="PTHR42679:SF2">
    <property type="entry name" value="S-METHYL-5'-THIOADENOSINE PHOSPHORYLASE"/>
    <property type="match status" value="1"/>
</dbReference>
<feature type="non-terminal residue" evidence="4">
    <location>
        <position position="1"/>
    </location>
</feature>
<dbReference type="CDD" id="cd09010">
    <property type="entry name" value="MTAP_SsMTAPII_like_MTIP"/>
    <property type="match status" value="1"/>
</dbReference>
<dbReference type="Pfam" id="PF01048">
    <property type="entry name" value="PNP_UDP_1"/>
    <property type="match status" value="1"/>
</dbReference>
<evidence type="ECO:0000313" key="4">
    <source>
        <dbReference type="EMBL" id="SVE31572.1"/>
    </source>
</evidence>
<reference evidence="4" key="1">
    <citation type="submission" date="2018-05" db="EMBL/GenBank/DDBJ databases">
        <authorList>
            <person name="Lanie J.A."/>
            <person name="Ng W.-L."/>
            <person name="Kazmierczak K.M."/>
            <person name="Andrzejewski T.M."/>
            <person name="Davidsen T.M."/>
            <person name="Wayne K.J."/>
            <person name="Tettelin H."/>
            <person name="Glass J.I."/>
            <person name="Rusch D."/>
            <person name="Podicherti R."/>
            <person name="Tsui H.-C.T."/>
            <person name="Winkler M.E."/>
        </authorList>
    </citation>
    <scope>NUCLEOTIDE SEQUENCE</scope>
</reference>
<dbReference type="GO" id="GO:0009116">
    <property type="term" value="P:nucleoside metabolic process"/>
    <property type="evidence" value="ECO:0007669"/>
    <property type="project" value="InterPro"/>
</dbReference>
<protein>
    <recommendedName>
        <fullName evidence="3">Nucleoside phosphorylase domain-containing protein</fullName>
    </recommendedName>
</protein>
<gene>
    <name evidence="4" type="ORF">METZ01_LOCUS484426</name>
</gene>